<dbReference type="InterPro" id="IPR016195">
    <property type="entry name" value="Pol/histidinol_Pase-like"/>
</dbReference>
<dbReference type="GO" id="GO:0008033">
    <property type="term" value="P:tRNA processing"/>
    <property type="evidence" value="ECO:0007669"/>
    <property type="project" value="UniProtKB-KW"/>
</dbReference>
<dbReference type="PANTHER" id="PTHR13031:SF0">
    <property type="entry name" value="RIBONUCLEASE P PROTEIN SUBUNIT P30"/>
    <property type="match status" value="1"/>
</dbReference>
<dbReference type="GO" id="GO:0005655">
    <property type="term" value="C:nucleolar ribonuclease P complex"/>
    <property type="evidence" value="ECO:0007669"/>
    <property type="project" value="TreeGrafter"/>
</dbReference>
<evidence type="ECO:0000256" key="4">
    <source>
        <dbReference type="SAM" id="MobiDB-lite"/>
    </source>
</evidence>
<feature type="region of interest" description="Disordered" evidence="4">
    <location>
        <begin position="270"/>
        <end position="300"/>
    </location>
</feature>
<dbReference type="Gene3D" id="3.20.20.140">
    <property type="entry name" value="Metal-dependent hydrolases"/>
    <property type="match status" value="1"/>
</dbReference>
<feature type="compositionally biased region" description="Low complexity" evidence="4">
    <location>
        <begin position="270"/>
        <end position="281"/>
    </location>
</feature>
<feature type="compositionally biased region" description="Basic residues" evidence="4">
    <location>
        <begin position="289"/>
        <end position="300"/>
    </location>
</feature>
<dbReference type="GO" id="GO:0003723">
    <property type="term" value="F:RNA binding"/>
    <property type="evidence" value="ECO:0007669"/>
    <property type="project" value="TreeGrafter"/>
</dbReference>
<keyword evidence="3" id="KW-0819">tRNA processing</keyword>
<organism evidence="5">
    <name type="scientific">Amblyomma maculatum</name>
    <name type="common">Gulf Coast tick</name>
    <dbReference type="NCBI Taxonomy" id="34609"/>
    <lineage>
        <taxon>Eukaryota</taxon>
        <taxon>Metazoa</taxon>
        <taxon>Ecdysozoa</taxon>
        <taxon>Arthropoda</taxon>
        <taxon>Chelicerata</taxon>
        <taxon>Arachnida</taxon>
        <taxon>Acari</taxon>
        <taxon>Parasitiformes</taxon>
        <taxon>Ixodida</taxon>
        <taxon>Ixodoidea</taxon>
        <taxon>Ixodidae</taxon>
        <taxon>Amblyomminae</taxon>
        <taxon>Amblyomma</taxon>
    </lineage>
</organism>
<comment type="similarity">
    <text evidence="2">Belongs to the eukaryotic/archaeal RNase P protein component 3 family.</text>
</comment>
<dbReference type="SUPFAM" id="SSF89550">
    <property type="entry name" value="PHP domain-like"/>
    <property type="match status" value="1"/>
</dbReference>
<evidence type="ECO:0000256" key="3">
    <source>
        <dbReference type="ARBA" id="ARBA00022694"/>
    </source>
</evidence>
<dbReference type="AlphaFoldDB" id="G3MKC1"/>
<reference evidence="5" key="1">
    <citation type="journal article" date="2011" name="PLoS ONE">
        <title>A deep insight into the sialotranscriptome of the gulf coast tick, Amblyomma maculatum.</title>
        <authorList>
            <person name="Karim S."/>
            <person name="Singh P."/>
            <person name="Ribeiro J.M."/>
        </authorList>
    </citation>
    <scope>NUCLEOTIDE SEQUENCE</scope>
    <source>
        <tissue evidence="5">Salivary gland</tissue>
    </source>
</reference>
<name>G3MKC1_AMBMU</name>
<evidence type="ECO:0000256" key="1">
    <source>
        <dbReference type="ARBA" id="ARBA00004123"/>
    </source>
</evidence>
<protein>
    <submittedName>
        <fullName evidence="5">Uncharacterized protein</fullName>
    </submittedName>
</protein>
<proteinExistence type="evidence at transcript level"/>
<dbReference type="Pfam" id="PF01876">
    <property type="entry name" value="RNase_P_p30"/>
    <property type="match status" value="1"/>
</dbReference>
<evidence type="ECO:0000256" key="2">
    <source>
        <dbReference type="ARBA" id="ARBA00007331"/>
    </source>
</evidence>
<comment type="subcellular location">
    <subcellularLocation>
        <location evidence="1">Nucleus</location>
    </subcellularLocation>
</comment>
<sequence length="300" mass="33171">MDLNLLVQRGSEKLDKANVIKKINTAFQLGYDVVALNVEIGANELGAKNKIPEPPQYSLNQPELKVTTPRNRRLRILTRLTAVLTDSIESHRLFQSPVAKKYDILAISVTQEKMFQHLCNQGEFDIVCLPLDDRLPFVVKRTQYGAAKGRGLFFEIQYAPCIRDETSLRNTIANSQTLVHAGKGKGVIISSGAWMPRELRGPYDAANLGLVYGLTECTAHEAVFRNCRNVIMHAETRRKADRAIIFSKAVDELSAKDKWLVEVCKVPGTEGAAAKASTSAESKSDGPPPKKKKRKGLGSL</sequence>
<evidence type="ECO:0000313" key="5">
    <source>
        <dbReference type="EMBL" id="AEO33939.1"/>
    </source>
</evidence>
<accession>G3MKC1</accession>
<dbReference type="PANTHER" id="PTHR13031">
    <property type="entry name" value="RIBONUCLEASE P SUBUNIT P30"/>
    <property type="match status" value="1"/>
</dbReference>
<dbReference type="InterPro" id="IPR002738">
    <property type="entry name" value="RNase_P_p30"/>
</dbReference>
<dbReference type="EMBL" id="JO842322">
    <property type="protein sequence ID" value="AEO33939.1"/>
    <property type="molecule type" value="mRNA"/>
</dbReference>